<name>A0A484BGZ7_DRONA</name>
<accession>A0A484BGZ7</accession>
<dbReference type="InterPro" id="IPR032004">
    <property type="entry name" value="DUF4790"/>
</dbReference>
<protein>
    <submittedName>
        <fullName evidence="2">Uncharacterized protein</fullName>
    </submittedName>
</protein>
<evidence type="ECO:0000313" key="2">
    <source>
        <dbReference type="EMBL" id="TDG47974.1"/>
    </source>
</evidence>
<dbReference type="EMBL" id="LSRL02000037">
    <property type="protein sequence ID" value="TDG47974.1"/>
    <property type="molecule type" value="Genomic_DNA"/>
</dbReference>
<reference evidence="2 3" key="1">
    <citation type="journal article" date="2019" name="J. Hered.">
        <title>An Improved Genome Assembly for Drosophila navojoa, the Basal Species in the mojavensis Cluster.</title>
        <authorList>
            <person name="Vanderlinde T."/>
            <person name="Dupim E.G."/>
            <person name="Nazario-Yepiz N.O."/>
            <person name="Carvalho A.B."/>
        </authorList>
    </citation>
    <scope>NUCLEOTIDE SEQUENCE [LARGE SCALE GENOMIC DNA]</scope>
    <source>
        <strain evidence="2">Navoj_Jal97</strain>
        <tissue evidence="2">Whole organism</tissue>
    </source>
</reference>
<dbReference type="Proteomes" id="UP000295192">
    <property type="component" value="Unassembled WGS sequence"/>
</dbReference>
<organism evidence="2 3">
    <name type="scientific">Drosophila navojoa</name>
    <name type="common">Fruit fly</name>
    <dbReference type="NCBI Taxonomy" id="7232"/>
    <lineage>
        <taxon>Eukaryota</taxon>
        <taxon>Metazoa</taxon>
        <taxon>Ecdysozoa</taxon>
        <taxon>Arthropoda</taxon>
        <taxon>Hexapoda</taxon>
        <taxon>Insecta</taxon>
        <taxon>Pterygota</taxon>
        <taxon>Neoptera</taxon>
        <taxon>Endopterygota</taxon>
        <taxon>Diptera</taxon>
        <taxon>Brachycera</taxon>
        <taxon>Muscomorpha</taxon>
        <taxon>Ephydroidea</taxon>
        <taxon>Drosophilidae</taxon>
        <taxon>Drosophila</taxon>
    </lineage>
</organism>
<proteinExistence type="predicted"/>
<comment type="caution">
    <text evidence="2">The sequence shown here is derived from an EMBL/GenBank/DDBJ whole genome shotgun (WGS) entry which is preliminary data.</text>
</comment>
<feature type="region of interest" description="Disordered" evidence="1">
    <location>
        <begin position="1"/>
        <end position="111"/>
    </location>
</feature>
<feature type="compositionally biased region" description="Basic and acidic residues" evidence="1">
    <location>
        <begin position="99"/>
        <end position="111"/>
    </location>
</feature>
<sequence length="220" mass="25674">MSPSDNFGDVSVNNKLSKKGPRFGSENLGSDQNDCTEGLQPLRLQSVDSPKERNSFRGRRTPVRRITGELSVKKSKERELEQAKTSITDAESGRCSPLEMDRETDSDEWRPEKKSYSDDLFVSRHPSYTIKNVDYALECEFVYTKAKKKYNAQLRREIENFIEQRPRICEQFVTRRLFAYSTLWPPLHTKAELNFFLANFFQLPPRQKSRLNYLMTTDIV</sequence>
<feature type="compositionally biased region" description="Basic and acidic residues" evidence="1">
    <location>
        <begin position="71"/>
        <end position="82"/>
    </location>
</feature>
<evidence type="ECO:0000256" key="1">
    <source>
        <dbReference type="SAM" id="MobiDB-lite"/>
    </source>
</evidence>
<evidence type="ECO:0000313" key="3">
    <source>
        <dbReference type="Proteomes" id="UP000295192"/>
    </source>
</evidence>
<feature type="compositionally biased region" description="Polar residues" evidence="1">
    <location>
        <begin position="1"/>
        <end position="15"/>
    </location>
</feature>
<gene>
    <name evidence="2" type="ORF">AWZ03_005592</name>
</gene>
<dbReference type="OMA" id="FGCDQND"/>
<dbReference type="AlphaFoldDB" id="A0A484BGZ7"/>
<keyword evidence="3" id="KW-1185">Reference proteome</keyword>
<dbReference type="Pfam" id="PF16037">
    <property type="entry name" value="DUF4790"/>
    <property type="match status" value="1"/>
</dbReference>